<evidence type="ECO:0000256" key="5">
    <source>
        <dbReference type="ARBA" id="ARBA00023163"/>
    </source>
</evidence>
<evidence type="ECO:0000313" key="8">
    <source>
        <dbReference type="Proteomes" id="UP000503447"/>
    </source>
</evidence>
<dbReference type="SUPFAM" id="SSF88946">
    <property type="entry name" value="Sigma2 domain of RNA polymerase sigma factors"/>
    <property type="match status" value="1"/>
</dbReference>
<dbReference type="InterPro" id="IPR036388">
    <property type="entry name" value="WH-like_DNA-bd_sf"/>
</dbReference>
<accession>A0A6M5YW93</accession>
<evidence type="ECO:0000256" key="1">
    <source>
        <dbReference type="ARBA" id="ARBA00010641"/>
    </source>
</evidence>
<keyword evidence="5" id="KW-0804">Transcription</keyword>
<evidence type="ECO:0000256" key="2">
    <source>
        <dbReference type="ARBA" id="ARBA00023015"/>
    </source>
</evidence>
<protein>
    <submittedName>
        <fullName evidence="7">Putative RNA polymerase sigma factor Y</fullName>
    </submittedName>
</protein>
<organism evidence="7 8">
    <name type="scientific">Frigoriglobus tundricola</name>
    <dbReference type="NCBI Taxonomy" id="2774151"/>
    <lineage>
        <taxon>Bacteria</taxon>
        <taxon>Pseudomonadati</taxon>
        <taxon>Planctomycetota</taxon>
        <taxon>Planctomycetia</taxon>
        <taxon>Gemmatales</taxon>
        <taxon>Gemmataceae</taxon>
        <taxon>Frigoriglobus</taxon>
    </lineage>
</organism>
<dbReference type="InterPro" id="IPR014284">
    <property type="entry name" value="RNA_pol_sigma-70_dom"/>
</dbReference>
<dbReference type="GO" id="GO:0016987">
    <property type="term" value="F:sigma factor activity"/>
    <property type="evidence" value="ECO:0007669"/>
    <property type="project" value="UniProtKB-KW"/>
</dbReference>
<evidence type="ECO:0000256" key="3">
    <source>
        <dbReference type="ARBA" id="ARBA00023082"/>
    </source>
</evidence>
<name>A0A6M5YW93_9BACT</name>
<dbReference type="InterPro" id="IPR013325">
    <property type="entry name" value="RNA_pol_sigma_r2"/>
</dbReference>
<dbReference type="InterPro" id="IPR013324">
    <property type="entry name" value="RNA_pol_sigma_r3/r4-like"/>
</dbReference>
<dbReference type="GO" id="GO:0003677">
    <property type="term" value="F:DNA binding"/>
    <property type="evidence" value="ECO:0007669"/>
    <property type="project" value="UniProtKB-KW"/>
</dbReference>
<gene>
    <name evidence="7" type="ORF">FTUN_5957</name>
</gene>
<dbReference type="InterPro" id="IPR039425">
    <property type="entry name" value="RNA_pol_sigma-70-like"/>
</dbReference>
<keyword evidence="2" id="KW-0805">Transcription regulation</keyword>
<dbReference type="Proteomes" id="UP000503447">
    <property type="component" value="Chromosome"/>
</dbReference>
<dbReference type="NCBIfam" id="TIGR02937">
    <property type="entry name" value="sigma70-ECF"/>
    <property type="match status" value="1"/>
</dbReference>
<reference evidence="8" key="1">
    <citation type="submission" date="2020-05" db="EMBL/GenBank/DDBJ databases">
        <title>Frigoriglobus tundricola gen. nov., sp. nov., a psychrotolerant cellulolytic planctomycete of the family Gemmataceae with two divergent copies of 16S rRNA gene.</title>
        <authorList>
            <person name="Kulichevskaya I.S."/>
            <person name="Ivanova A.A."/>
            <person name="Naumoff D.G."/>
            <person name="Beletsky A.V."/>
            <person name="Rijpstra W.I.C."/>
            <person name="Sinninghe Damste J.S."/>
            <person name="Mardanov A.V."/>
            <person name="Ravin N.V."/>
            <person name="Dedysh S.N."/>
        </authorList>
    </citation>
    <scope>NUCLEOTIDE SEQUENCE [LARGE SCALE GENOMIC DNA]</scope>
    <source>
        <strain evidence="8">PL17</strain>
    </source>
</reference>
<dbReference type="Pfam" id="PF04542">
    <property type="entry name" value="Sigma70_r2"/>
    <property type="match status" value="1"/>
</dbReference>
<dbReference type="SUPFAM" id="SSF88659">
    <property type="entry name" value="Sigma3 and sigma4 domains of RNA polymerase sigma factors"/>
    <property type="match status" value="1"/>
</dbReference>
<dbReference type="InterPro" id="IPR007627">
    <property type="entry name" value="RNA_pol_sigma70_r2"/>
</dbReference>
<keyword evidence="4" id="KW-0238">DNA-binding</keyword>
<keyword evidence="3" id="KW-0731">Sigma factor</keyword>
<dbReference type="AlphaFoldDB" id="A0A6M5YW93"/>
<dbReference type="EMBL" id="CP053452">
    <property type="protein sequence ID" value="QJW98367.1"/>
    <property type="molecule type" value="Genomic_DNA"/>
</dbReference>
<dbReference type="PANTHER" id="PTHR43133:SF8">
    <property type="entry name" value="RNA POLYMERASE SIGMA FACTOR HI_1459-RELATED"/>
    <property type="match status" value="1"/>
</dbReference>
<evidence type="ECO:0000259" key="6">
    <source>
        <dbReference type="Pfam" id="PF04542"/>
    </source>
</evidence>
<keyword evidence="8" id="KW-1185">Reference proteome</keyword>
<feature type="domain" description="RNA polymerase sigma-70 region 2" evidence="6">
    <location>
        <begin position="31"/>
        <end position="100"/>
    </location>
</feature>
<dbReference type="RefSeq" id="WP_171473574.1">
    <property type="nucleotide sequence ID" value="NZ_CP053452.2"/>
</dbReference>
<comment type="similarity">
    <text evidence="1">Belongs to the sigma-70 factor family. ECF subfamily.</text>
</comment>
<sequence length="205" mass="22916">MSNDSTEPETRASLLAQLRGGTPDQAAWGLFVERYDPLVQKWCRDWGLQPADADDVSQVVLLKLAGHLQQFRYDPDRRFRGFLRTVAHNAWRDFLADRARGAVGTGDTAVLAALQSEPARDDLAARVEEAFDRELLAAAEARVRRRVEPHTWEAFRLTAMDELSGADAAARLGMQVGAVFKARSKVQKMLREELKRLEAATEGEP</sequence>
<dbReference type="Gene3D" id="1.10.10.10">
    <property type="entry name" value="Winged helix-like DNA-binding domain superfamily/Winged helix DNA-binding domain"/>
    <property type="match status" value="1"/>
</dbReference>
<dbReference type="GO" id="GO:0006352">
    <property type="term" value="P:DNA-templated transcription initiation"/>
    <property type="evidence" value="ECO:0007669"/>
    <property type="project" value="InterPro"/>
</dbReference>
<dbReference type="PANTHER" id="PTHR43133">
    <property type="entry name" value="RNA POLYMERASE ECF-TYPE SIGMA FACTO"/>
    <property type="match status" value="1"/>
</dbReference>
<dbReference type="Gene3D" id="1.10.1740.10">
    <property type="match status" value="1"/>
</dbReference>
<dbReference type="KEGG" id="ftj:FTUN_5957"/>
<evidence type="ECO:0000313" key="7">
    <source>
        <dbReference type="EMBL" id="QJW98367.1"/>
    </source>
</evidence>
<proteinExistence type="inferred from homology"/>
<evidence type="ECO:0000256" key="4">
    <source>
        <dbReference type="ARBA" id="ARBA00023125"/>
    </source>
</evidence>